<accession>A0A9P5TNF7</accession>
<dbReference type="Gene3D" id="3.30.70.141">
    <property type="entry name" value="Nucleoside diphosphate kinase-like domain"/>
    <property type="match status" value="1"/>
</dbReference>
<organism evidence="10 11">
    <name type="scientific">Gymnopilus junonius</name>
    <name type="common">Spectacular rustgill mushroom</name>
    <name type="synonym">Gymnopilus spectabilis subsp. junonius</name>
    <dbReference type="NCBI Taxonomy" id="109634"/>
    <lineage>
        <taxon>Eukaryota</taxon>
        <taxon>Fungi</taxon>
        <taxon>Dikarya</taxon>
        <taxon>Basidiomycota</taxon>
        <taxon>Agaricomycotina</taxon>
        <taxon>Agaricomycetes</taxon>
        <taxon>Agaricomycetidae</taxon>
        <taxon>Agaricales</taxon>
        <taxon>Agaricineae</taxon>
        <taxon>Hymenogastraceae</taxon>
        <taxon>Gymnopilus</taxon>
    </lineage>
</organism>
<evidence type="ECO:0000256" key="6">
    <source>
        <dbReference type="ARBA" id="ARBA00022840"/>
    </source>
</evidence>
<feature type="region of interest" description="Disordered" evidence="8">
    <location>
        <begin position="187"/>
        <end position="206"/>
    </location>
</feature>
<evidence type="ECO:0000259" key="9">
    <source>
        <dbReference type="SMART" id="SM00562"/>
    </source>
</evidence>
<keyword evidence="4" id="KW-0547">Nucleotide-binding</keyword>
<dbReference type="AlphaFoldDB" id="A0A9P5TNF7"/>
<keyword evidence="3" id="KW-0808">Transferase</keyword>
<dbReference type="PANTHER" id="PTHR46161">
    <property type="entry name" value="NUCLEOSIDE DIPHOSPHATE KINASE"/>
    <property type="match status" value="1"/>
</dbReference>
<dbReference type="OrthoDB" id="2162449at2759"/>
<dbReference type="InterPro" id="IPR034907">
    <property type="entry name" value="NDK-like_dom"/>
</dbReference>
<proteinExistence type="inferred from homology"/>
<sequence length="562" mass="59602">MSTPPPETPDAQYDSEVDQHHELQLEHELEHEYVEAEEEGSRTPGPVQVSSSTSSLSSITRTVAIIKPHALAHRFDIERRIQEASFEIVKERQMEFDTETDPDTLYELFGQDADALAEGPVWVYVLERRRAVEVWNTLMGDPDIEVARRESPNSLRALYGLSTLQNGLMGSPDAHTAEIQISAVFASSPPFPTTDLPPEDGRYDSMRSIDSNVLDSIRQSLAGADDEGYAPSSGTNPSTAGGSGKTKFNANGKIGFKARLIPATHDKPDIVPRTTRAAALRAGQAVELTKNAPRVPVTKERLAETFANVPGHKRASTITVASTAAPVIAPRMTRAASLRLGQAPPPPAIKRRSMTEGERTKHGLASTFEGVPGHKRRESIAVASVKAPTVAPRLNKSAALRQQKEQAPPTSFMFRTGSAAKTPTLSRTPSRQSQAVDVPPPKAPPARPASQASVKKPTTTSRYAIPRASSVAAVRPLATNGHAPESSSTGANGATPAPAKPKPRPSSISGAPSIAPRTNRSAALRAAKQEAEAAAAAAAAAKKGSRASKAPPPSSFKAVPAV</sequence>
<dbReference type="PANTHER" id="PTHR46161:SF3">
    <property type="entry name" value="NUCLEOSIDE DIPHOSPHATE KINASE DDB_G0292928-RELATED"/>
    <property type="match status" value="1"/>
</dbReference>
<feature type="compositionally biased region" description="Polar residues" evidence="8">
    <location>
        <begin position="419"/>
        <end position="435"/>
    </location>
</feature>
<feature type="compositionally biased region" description="Low complexity" evidence="8">
    <location>
        <begin position="505"/>
        <end position="542"/>
    </location>
</feature>
<dbReference type="PROSITE" id="PS51374">
    <property type="entry name" value="NDPK_LIKE"/>
    <property type="match status" value="1"/>
</dbReference>
<dbReference type="Pfam" id="PF00334">
    <property type="entry name" value="NDK"/>
    <property type="match status" value="1"/>
</dbReference>
<keyword evidence="6" id="KW-0067">ATP-binding</keyword>
<name>A0A9P5TNF7_GYMJU</name>
<evidence type="ECO:0000256" key="3">
    <source>
        <dbReference type="ARBA" id="ARBA00022679"/>
    </source>
</evidence>
<gene>
    <name evidence="10" type="ORF">CPB84DRAFT_1845973</name>
</gene>
<dbReference type="InterPro" id="IPR036850">
    <property type="entry name" value="NDK-like_dom_sf"/>
</dbReference>
<feature type="compositionally biased region" description="Pro residues" evidence="8">
    <location>
        <begin position="438"/>
        <end position="447"/>
    </location>
</feature>
<evidence type="ECO:0000256" key="5">
    <source>
        <dbReference type="ARBA" id="ARBA00022777"/>
    </source>
</evidence>
<keyword evidence="11" id="KW-1185">Reference proteome</keyword>
<evidence type="ECO:0000256" key="4">
    <source>
        <dbReference type="ARBA" id="ARBA00022741"/>
    </source>
</evidence>
<feature type="compositionally biased region" description="Polar residues" evidence="8">
    <location>
        <begin position="450"/>
        <end position="462"/>
    </location>
</feature>
<dbReference type="Proteomes" id="UP000724874">
    <property type="component" value="Unassembled WGS sequence"/>
</dbReference>
<feature type="region of interest" description="Disordered" evidence="8">
    <location>
        <begin position="223"/>
        <end position="247"/>
    </location>
</feature>
<dbReference type="GO" id="GO:0016301">
    <property type="term" value="F:kinase activity"/>
    <property type="evidence" value="ECO:0007669"/>
    <property type="project" value="UniProtKB-KW"/>
</dbReference>
<evidence type="ECO:0000256" key="7">
    <source>
        <dbReference type="PROSITE-ProRule" id="PRU00706"/>
    </source>
</evidence>
<evidence type="ECO:0000256" key="1">
    <source>
        <dbReference type="ARBA" id="ARBA00008142"/>
    </source>
</evidence>
<feature type="region of interest" description="Disordered" evidence="8">
    <location>
        <begin position="32"/>
        <end position="54"/>
    </location>
</feature>
<evidence type="ECO:0000313" key="11">
    <source>
        <dbReference type="Proteomes" id="UP000724874"/>
    </source>
</evidence>
<dbReference type="SUPFAM" id="SSF54919">
    <property type="entry name" value="Nucleoside diphosphate kinase, NDK"/>
    <property type="match status" value="1"/>
</dbReference>
<comment type="caution">
    <text evidence="7">Lacks conserved residue(s) required for the propagation of feature annotation.</text>
</comment>
<dbReference type="SMART" id="SM00562">
    <property type="entry name" value="NDK"/>
    <property type="match status" value="1"/>
</dbReference>
<feature type="domain" description="Nucleoside diphosphate kinase-like" evidence="9">
    <location>
        <begin position="59"/>
        <end position="192"/>
    </location>
</feature>
<keyword evidence="5" id="KW-0418">Kinase</keyword>
<feature type="region of interest" description="Disordered" evidence="8">
    <location>
        <begin position="393"/>
        <end position="562"/>
    </location>
</feature>
<comment type="similarity">
    <text evidence="1 7">Belongs to the NDK family.</text>
</comment>
<feature type="region of interest" description="Disordered" evidence="8">
    <location>
        <begin position="340"/>
        <end position="360"/>
    </location>
</feature>
<comment type="caution">
    <text evidence="10">The sequence shown here is derived from an EMBL/GenBank/DDBJ whole genome shotgun (WGS) entry which is preliminary data.</text>
</comment>
<dbReference type="GO" id="GO:0005524">
    <property type="term" value="F:ATP binding"/>
    <property type="evidence" value="ECO:0007669"/>
    <property type="project" value="UniProtKB-KW"/>
</dbReference>
<evidence type="ECO:0000256" key="2">
    <source>
        <dbReference type="ARBA" id="ARBA00017632"/>
    </source>
</evidence>
<evidence type="ECO:0000256" key="8">
    <source>
        <dbReference type="SAM" id="MobiDB-lite"/>
    </source>
</evidence>
<protein>
    <recommendedName>
        <fullName evidence="2">Nucleoside diphosphate kinase</fullName>
    </recommendedName>
</protein>
<evidence type="ECO:0000313" key="10">
    <source>
        <dbReference type="EMBL" id="KAF8903148.1"/>
    </source>
</evidence>
<reference evidence="10" key="1">
    <citation type="submission" date="2020-11" db="EMBL/GenBank/DDBJ databases">
        <authorList>
            <consortium name="DOE Joint Genome Institute"/>
            <person name="Ahrendt S."/>
            <person name="Riley R."/>
            <person name="Andreopoulos W."/>
            <person name="LaButti K."/>
            <person name="Pangilinan J."/>
            <person name="Ruiz-duenas F.J."/>
            <person name="Barrasa J.M."/>
            <person name="Sanchez-Garcia M."/>
            <person name="Camarero S."/>
            <person name="Miyauchi S."/>
            <person name="Serrano A."/>
            <person name="Linde D."/>
            <person name="Babiker R."/>
            <person name="Drula E."/>
            <person name="Ayuso-Fernandez I."/>
            <person name="Pacheco R."/>
            <person name="Padilla G."/>
            <person name="Ferreira P."/>
            <person name="Barriuso J."/>
            <person name="Kellner H."/>
            <person name="Castanera R."/>
            <person name="Alfaro M."/>
            <person name="Ramirez L."/>
            <person name="Pisabarro A.G."/>
            <person name="Kuo A."/>
            <person name="Tritt A."/>
            <person name="Lipzen A."/>
            <person name="He G."/>
            <person name="Yan M."/>
            <person name="Ng V."/>
            <person name="Cullen D."/>
            <person name="Martin F."/>
            <person name="Rosso M.-N."/>
            <person name="Henrissat B."/>
            <person name="Hibbett D."/>
            <person name="Martinez A.T."/>
            <person name="Grigoriev I.V."/>
        </authorList>
    </citation>
    <scope>NUCLEOTIDE SEQUENCE</scope>
    <source>
        <strain evidence="10">AH 44721</strain>
    </source>
</reference>
<dbReference type="EMBL" id="JADNYJ010000032">
    <property type="protein sequence ID" value="KAF8903148.1"/>
    <property type="molecule type" value="Genomic_DNA"/>
</dbReference>